<keyword evidence="1" id="KW-0175">Coiled coil</keyword>
<organism evidence="3 4">
    <name type="scientific">Trypanosoma rangeli</name>
    <dbReference type="NCBI Taxonomy" id="5698"/>
    <lineage>
        <taxon>Eukaryota</taxon>
        <taxon>Discoba</taxon>
        <taxon>Euglenozoa</taxon>
        <taxon>Kinetoplastea</taxon>
        <taxon>Metakinetoplastina</taxon>
        <taxon>Trypanosomatida</taxon>
        <taxon>Trypanosomatidae</taxon>
        <taxon>Trypanosoma</taxon>
        <taxon>Herpetosoma</taxon>
    </lineage>
</organism>
<feature type="compositionally biased region" description="Polar residues" evidence="2">
    <location>
        <begin position="319"/>
        <end position="328"/>
    </location>
</feature>
<proteinExistence type="predicted"/>
<dbReference type="PANTHER" id="PTHR38148:SF3">
    <property type="entry name" value="BAR DOMAIN-CONTAINING PROTEIN"/>
    <property type="match status" value="1"/>
</dbReference>
<feature type="coiled-coil region" evidence="1">
    <location>
        <begin position="11"/>
        <end position="41"/>
    </location>
</feature>
<comment type="caution">
    <text evidence="3">The sequence shown here is derived from an EMBL/GenBank/DDBJ whole genome shotgun (WGS) entry which is preliminary data.</text>
</comment>
<dbReference type="PANTHER" id="PTHR38148">
    <property type="entry name" value="BAR DOMAIN-CONTAINING PROTEIN"/>
    <property type="match status" value="1"/>
</dbReference>
<dbReference type="Proteomes" id="UP000283634">
    <property type="component" value="Unassembled WGS sequence"/>
</dbReference>
<dbReference type="RefSeq" id="XP_029239719.1">
    <property type="nucleotide sequence ID" value="XM_029380353.1"/>
</dbReference>
<evidence type="ECO:0000256" key="1">
    <source>
        <dbReference type="SAM" id="Coils"/>
    </source>
</evidence>
<sequence>MKEPQVAPQDVAEVKKRLKQVELSQKALNELEGNLKKYVENITKVLRCLDSTGRCLQEATGAMAVHLEDRQQSAICRESCMPLDTLHQVAKVLTTATRDIQDGNLLVVYKDTLHKHIFGHIDPLRQSAKHTLSEGQKALLLLKKLHDKDTTLARKEQKYVKKGKALTESKRYTKQVNDRDKARSVAEAQVKKFKNFYGAHMVQVELCEGEFLDSFIKANAVLLQQAGGTFTAVGERVLREYPNLAGVLVLTANHVHPSAVHGTSPPTRASRLKTDKEDVDVNVQDGVTHVLDLEMQPLNGTPPAGNLYALDHVEVESRNSPINGSYQEPLTPLHPPVAQGALHAPDDFDSAVNDAYQQPLTKRRSSSTQDAHRASDEFDGAVKDAPPEAETHRP</sequence>
<feature type="compositionally biased region" description="Basic and acidic residues" evidence="2">
    <location>
        <begin position="370"/>
        <end position="394"/>
    </location>
</feature>
<evidence type="ECO:0000313" key="3">
    <source>
        <dbReference type="EMBL" id="RNF07257.1"/>
    </source>
</evidence>
<dbReference type="VEuPathDB" id="TriTrypDB:TRSC58_02923"/>
<name>A0A422NP32_TRYRA</name>
<evidence type="ECO:0000256" key="2">
    <source>
        <dbReference type="SAM" id="MobiDB-lite"/>
    </source>
</evidence>
<gene>
    <name evidence="3" type="ORF">TraAM80_03378</name>
</gene>
<feature type="region of interest" description="Disordered" evidence="2">
    <location>
        <begin position="319"/>
        <end position="394"/>
    </location>
</feature>
<dbReference type="GeneID" id="40327311"/>
<evidence type="ECO:0000313" key="4">
    <source>
        <dbReference type="Proteomes" id="UP000283634"/>
    </source>
</evidence>
<accession>A0A422NP32</accession>
<dbReference type="AlphaFoldDB" id="A0A422NP32"/>
<dbReference type="EMBL" id="MKGL01000090">
    <property type="protein sequence ID" value="RNF07257.1"/>
    <property type="molecule type" value="Genomic_DNA"/>
</dbReference>
<protein>
    <submittedName>
        <fullName evidence="3">Uncharacterized protein</fullName>
    </submittedName>
</protein>
<dbReference type="OrthoDB" id="262858at2759"/>
<keyword evidence="4" id="KW-1185">Reference proteome</keyword>
<reference evidence="3 4" key="1">
    <citation type="journal article" date="2018" name="BMC Genomics">
        <title>Genomic comparison of Trypanosoma conorhini and Trypanosoma rangeli to Trypanosoma cruzi strains of high and low virulence.</title>
        <authorList>
            <person name="Bradwell K.R."/>
            <person name="Koparde V.N."/>
            <person name="Matveyev A.V."/>
            <person name="Serrano M.G."/>
            <person name="Alves J.M."/>
            <person name="Parikh H."/>
            <person name="Huang B."/>
            <person name="Lee V."/>
            <person name="Espinosa-Alvarez O."/>
            <person name="Ortiz P.A."/>
            <person name="Costa-Martins A.G."/>
            <person name="Teixeira M.M."/>
            <person name="Buck G.A."/>
        </authorList>
    </citation>
    <scope>NUCLEOTIDE SEQUENCE [LARGE SCALE GENOMIC DNA]</scope>
    <source>
        <strain evidence="3 4">AM80</strain>
    </source>
</reference>
<dbReference type="OMA" id="YMSQPNA"/>